<sequence length="130" mass="14141">MSRPVPIVTAPKPIRVLAAIFLGLAVGIMGMPISNGFKVIGLVLSVAIALLITFNHPYRKEVRHAVESRGGEYKTSVSQVMPLFPLWLALMLIPLAPSNWPLAICAWLIATAFAWAVHPQLDGTAHLPRK</sequence>
<gene>
    <name evidence="1" type="ORF">GP473_07545</name>
</gene>
<dbReference type="AlphaFoldDB" id="A0A7G7YPV9"/>
<reference evidence="1 2" key="1">
    <citation type="submission" date="2019-12" db="EMBL/GenBank/DDBJ databases">
        <title>Corynebacterium sp. nov., isolated from feces of the Anser Albifrons in China.</title>
        <authorList>
            <person name="Liu Q."/>
        </authorList>
    </citation>
    <scope>NUCLEOTIDE SEQUENCE [LARGE SCALE GENOMIC DNA]</scope>
    <source>
        <strain evidence="1 2">23H37-10</strain>
    </source>
</reference>
<accession>A0A7G7YPV9</accession>
<name>A0A7G7YPV9_9CORY</name>
<dbReference type="EMBL" id="CP046883">
    <property type="protein sequence ID" value="QNH96529.1"/>
    <property type="molecule type" value="Genomic_DNA"/>
</dbReference>
<dbReference type="RefSeq" id="WP_185770281.1">
    <property type="nucleotide sequence ID" value="NZ_CP046883.1"/>
</dbReference>
<proteinExistence type="predicted"/>
<dbReference type="KEGG" id="cans:GP473_07545"/>
<evidence type="ECO:0000313" key="1">
    <source>
        <dbReference type="EMBL" id="QNH96529.1"/>
    </source>
</evidence>
<protein>
    <submittedName>
        <fullName evidence="1">Uncharacterized protein</fullName>
    </submittedName>
</protein>
<dbReference type="Proteomes" id="UP000515275">
    <property type="component" value="Chromosome"/>
</dbReference>
<keyword evidence="2" id="KW-1185">Reference proteome</keyword>
<evidence type="ECO:0000313" key="2">
    <source>
        <dbReference type="Proteomes" id="UP000515275"/>
    </source>
</evidence>
<organism evidence="1 2">
    <name type="scientific">Corynebacterium anserum</name>
    <dbReference type="NCBI Taxonomy" id="2684406"/>
    <lineage>
        <taxon>Bacteria</taxon>
        <taxon>Bacillati</taxon>
        <taxon>Actinomycetota</taxon>
        <taxon>Actinomycetes</taxon>
        <taxon>Mycobacteriales</taxon>
        <taxon>Corynebacteriaceae</taxon>
        <taxon>Corynebacterium</taxon>
    </lineage>
</organism>